<dbReference type="GO" id="GO:0005886">
    <property type="term" value="C:plasma membrane"/>
    <property type="evidence" value="ECO:0007669"/>
    <property type="project" value="UniProtKB-SubCell"/>
</dbReference>
<dbReference type="PANTHER" id="PTHR34308:SF1">
    <property type="entry name" value="COBALAMIN BIOSYNTHESIS PROTEIN CBIB"/>
    <property type="match status" value="1"/>
</dbReference>
<dbReference type="OrthoDB" id="9811967at2"/>
<dbReference type="AlphaFoldDB" id="A0A2U2N238"/>
<evidence type="ECO:0000256" key="1">
    <source>
        <dbReference type="ARBA" id="ARBA00004651"/>
    </source>
</evidence>
<evidence type="ECO:0000256" key="2">
    <source>
        <dbReference type="ARBA" id="ARBA00004953"/>
    </source>
</evidence>
<keyword evidence="5 9" id="KW-0169">Cobalamin biosynthesis</keyword>
<comment type="subcellular location">
    <subcellularLocation>
        <location evidence="1 9">Cell membrane</location>
        <topology evidence="1 9">Multi-pass membrane protein</topology>
    </subcellularLocation>
</comment>
<comment type="function">
    <text evidence="9">Converts cobyric acid to cobinamide by the addition of aminopropanol on the F carboxylic group.</text>
</comment>
<dbReference type="Proteomes" id="UP000245474">
    <property type="component" value="Unassembled WGS sequence"/>
</dbReference>
<evidence type="ECO:0000313" key="11">
    <source>
        <dbReference type="Proteomes" id="UP000245474"/>
    </source>
</evidence>
<feature type="transmembrane region" description="Helical" evidence="9">
    <location>
        <begin position="74"/>
        <end position="95"/>
    </location>
</feature>
<accession>A0A2U2N238</accession>
<protein>
    <recommendedName>
        <fullName evidence="9">Cobalamin biosynthesis protein CobD</fullName>
    </recommendedName>
</protein>
<evidence type="ECO:0000256" key="9">
    <source>
        <dbReference type="HAMAP-Rule" id="MF_00024"/>
    </source>
</evidence>
<gene>
    <name evidence="9" type="primary">cobD</name>
    <name evidence="10" type="ORF">DEM34_09850</name>
</gene>
<dbReference type="GO" id="GO:0048472">
    <property type="term" value="F:threonine-phosphate decarboxylase activity"/>
    <property type="evidence" value="ECO:0007669"/>
    <property type="project" value="InterPro"/>
</dbReference>
<keyword evidence="8 9" id="KW-0472">Membrane</keyword>
<reference evidence="10 11" key="1">
    <citation type="submission" date="2018-05" db="EMBL/GenBank/DDBJ databases">
        <title>Spiribacter halobius sp. nov., a moderately halophilic bacterium isolated from marine solar saltern.</title>
        <authorList>
            <person name="Zheng W.-S."/>
            <person name="Lu D.-C."/>
            <person name="Du Z.-J."/>
        </authorList>
    </citation>
    <scope>NUCLEOTIDE SEQUENCE [LARGE SCALE GENOMIC DNA]</scope>
    <source>
        <strain evidence="10 11">E85</strain>
    </source>
</reference>
<evidence type="ECO:0000256" key="3">
    <source>
        <dbReference type="ARBA" id="ARBA00006263"/>
    </source>
</evidence>
<organism evidence="10 11">
    <name type="scientific">Sediminicurvatus halobius</name>
    <dbReference type="NCBI Taxonomy" id="2182432"/>
    <lineage>
        <taxon>Bacteria</taxon>
        <taxon>Pseudomonadati</taxon>
        <taxon>Pseudomonadota</taxon>
        <taxon>Gammaproteobacteria</taxon>
        <taxon>Chromatiales</taxon>
        <taxon>Ectothiorhodospiraceae</taxon>
        <taxon>Sediminicurvatus</taxon>
    </lineage>
</organism>
<evidence type="ECO:0000256" key="8">
    <source>
        <dbReference type="ARBA" id="ARBA00023136"/>
    </source>
</evidence>
<keyword evidence="6 9" id="KW-0812">Transmembrane</keyword>
<dbReference type="InterPro" id="IPR004485">
    <property type="entry name" value="Cobalamin_biosynth_CobD/CbiB"/>
</dbReference>
<evidence type="ECO:0000256" key="6">
    <source>
        <dbReference type="ARBA" id="ARBA00022692"/>
    </source>
</evidence>
<feature type="transmembrane region" description="Helical" evidence="9">
    <location>
        <begin position="310"/>
        <end position="328"/>
    </location>
</feature>
<dbReference type="HAMAP" id="MF_00024">
    <property type="entry name" value="CobD_CbiB"/>
    <property type="match status" value="1"/>
</dbReference>
<dbReference type="NCBIfam" id="TIGR00380">
    <property type="entry name" value="cobal_cbiB"/>
    <property type="match status" value="1"/>
</dbReference>
<proteinExistence type="inferred from homology"/>
<comment type="caution">
    <text evidence="10">The sequence shown here is derived from an EMBL/GenBank/DDBJ whole genome shotgun (WGS) entry which is preliminary data.</text>
</comment>
<dbReference type="Pfam" id="PF03186">
    <property type="entry name" value="CobD_Cbib"/>
    <property type="match status" value="1"/>
</dbReference>
<dbReference type="PANTHER" id="PTHR34308">
    <property type="entry name" value="COBALAMIN BIOSYNTHESIS PROTEIN CBIB"/>
    <property type="match status" value="1"/>
</dbReference>
<dbReference type="EMBL" id="QFFI01000013">
    <property type="protein sequence ID" value="PWG63142.1"/>
    <property type="molecule type" value="Genomic_DNA"/>
</dbReference>
<comment type="caution">
    <text evidence="9">Lacks conserved residue(s) required for the propagation of feature annotation.</text>
</comment>
<evidence type="ECO:0000256" key="7">
    <source>
        <dbReference type="ARBA" id="ARBA00022989"/>
    </source>
</evidence>
<keyword evidence="7 9" id="KW-1133">Transmembrane helix</keyword>
<name>A0A2U2N238_9GAMM</name>
<evidence type="ECO:0000313" key="10">
    <source>
        <dbReference type="EMBL" id="PWG63142.1"/>
    </source>
</evidence>
<comment type="pathway">
    <text evidence="2 9">Cofactor biosynthesis; adenosylcobalamin biosynthesis.</text>
</comment>
<dbReference type="GO" id="GO:0015420">
    <property type="term" value="F:ABC-type vitamin B12 transporter activity"/>
    <property type="evidence" value="ECO:0007669"/>
    <property type="project" value="UniProtKB-UniRule"/>
</dbReference>
<comment type="similarity">
    <text evidence="3 9">Belongs to the CobD/CbiB family.</text>
</comment>
<dbReference type="UniPathway" id="UPA00148"/>
<evidence type="ECO:0000256" key="4">
    <source>
        <dbReference type="ARBA" id="ARBA00022475"/>
    </source>
</evidence>
<keyword evidence="4 9" id="KW-1003">Cell membrane</keyword>
<dbReference type="GO" id="GO:0009236">
    <property type="term" value="P:cobalamin biosynthetic process"/>
    <property type="evidence" value="ECO:0007669"/>
    <property type="project" value="UniProtKB-UniRule"/>
</dbReference>
<evidence type="ECO:0000256" key="5">
    <source>
        <dbReference type="ARBA" id="ARBA00022573"/>
    </source>
</evidence>
<keyword evidence="11" id="KW-1185">Reference proteome</keyword>
<sequence>MVSVTDPADRVSSSCLQLATGNLQLRRPVTALIALAAVALDRLLPEPRPHPLAGFGRLAEALERRWNRPLHAGNAWRGAAAWALLVLPATALAAVLGALPGWPGMAISLLLLWLALGGRSLDEHARPVAAALADGDLDAARAASGRMVSRDTAALDAEGCARATVESVLENGADAVFAPLFWFVLAGAPGVVAYRLANTLDAMWGYRSERFGTFGRFAARADDVLNWPAARLTALGYALTGRTRGALRAWRTQAAAWESPNAGPVMAAGAGALGLRLGGPAVYHGTRRERPVLGAGEGPAGADIQRAMALVHRTLVVWLLAIGGGALLA</sequence>